<protein>
    <recommendedName>
        <fullName evidence="3">non-specific serine/threonine protein kinase</fullName>
        <ecNumber evidence="3">2.7.11.1</ecNumber>
    </recommendedName>
</protein>
<evidence type="ECO:0000256" key="10">
    <source>
        <dbReference type="ARBA" id="ARBA00022777"/>
    </source>
</evidence>
<keyword evidence="5" id="KW-0723">Serine/threonine-protein kinase</keyword>
<feature type="domain" description="Protein kinase" evidence="19">
    <location>
        <begin position="1"/>
        <end position="185"/>
    </location>
</feature>
<keyword evidence="9" id="KW-0547">Nucleotide-binding</keyword>
<evidence type="ECO:0000313" key="20">
    <source>
        <dbReference type="EMBL" id="CAK8691726.1"/>
    </source>
</evidence>
<evidence type="ECO:0000256" key="4">
    <source>
        <dbReference type="ARBA" id="ARBA00022473"/>
    </source>
</evidence>
<evidence type="ECO:0000256" key="8">
    <source>
        <dbReference type="ARBA" id="ARBA00022723"/>
    </source>
</evidence>
<keyword evidence="7" id="KW-0808">Transferase</keyword>
<keyword evidence="6" id="KW-0597">Phosphoprotein</keyword>
<keyword evidence="14" id="KW-0832">Ubl conjugation</keyword>
<gene>
    <name evidence="20" type="ORF">CVLEPA_LOCUS24486</name>
</gene>
<evidence type="ECO:0000256" key="16">
    <source>
        <dbReference type="ARBA" id="ARBA00047899"/>
    </source>
</evidence>
<dbReference type="PROSITE" id="PS00108">
    <property type="entry name" value="PROTEIN_KINASE_ST"/>
    <property type="match status" value="1"/>
</dbReference>
<evidence type="ECO:0000256" key="13">
    <source>
        <dbReference type="ARBA" id="ARBA00022842"/>
    </source>
</evidence>
<accession>A0ABP0GLI9</accession>
<dbReference type="InterPro" id="IPR008271">
    <property type="entry name" value="Ser/Thr_kinase_AS"/>
</dbReference>
<keyword evidence="4" id="KW-0217">Developmental protein</keyword>
<reference evidence="20 21" key="1">
    <citation type="submission" date="2024-02" db="EMBL/GenBank/DDBJ databases">
        <authorList>
            <person name="Daric V."/>
            <person name="Darras S."/>
        </authorList>
    </citation>
    <scope>NUCLEOTIDE SEQUENCE [LARGE SCALE GENOMIC DNA]</scope>
</reference>
<organism evidence="20 21">
    <name type="scientific">Clavelina lepadiformis</name>
    <name type="common">Light-bulb sea squirt</name>
    <name type="synonym">Ascidia lepadiformis</name>
    <dbReference type="NCBI Taxonomy" id="159417"/>
    <lineage>
        <taxon>Eukaryota</taxon>
        <taxon>Metazoa</taxon>
        <taxon>Chordata</taxon>
        <taxon>Tunicata</taxon>
        <taxon>Ascidiacea</taxon>
        <taxon>Aplousobranchia</taxon>
        <taxon>Clavelinidae</taxon>
        <taxon>Clavelina</taxon>
    </lineage>
</organism>
<sequence>MEAAENGDMLRFVQKRGALPEPELKRYFWQLCQAIKYCHSQNICHRDLKCENLLLDKDHKLLLTDFGFSKPMLFDTRGHVSLSQTFCGSAAYAAPEIIQGRPYDPRMHDMWSLGVILYIMSCGHMPFDDSNVKKMLKVQLRNQLRFPSRVSDHLSDHLKNLIRSLIQPDLTKRATMEKVMSHPFFDGYHPSAEARPSSALNPTTSVAQQIFEFFTGGGRPHTSRGTGNRDGDQSDSNRRHSRHHHSEATSRPCDERRQECCSRDPYELRNSSPCAKRCRHHRRKRETGEK</sequence>
<evidence type="ECO:0000256" key="17">
    <source>
        <dbReference type="ARBA" id="ARBA00048679"/>
    </source>
</evidence>
<comment type="catalytic activity">
    <reaction evidence="17">
        <text>L-seryl-[protein] + ATP = O-phospho-L-seryl-[protein] + ADP + H(+)</text>
        <dbReference type="Rhea" id="RHEA:17989"/>
        <dbReference type="Rhea" id="RHEA-COMP:9863"/>
        <dbReference type="Rhea" id="RHEA-COMP:11604"/>
        <dbReference type="ChEBI" id="CHEBI:15378"/>
        <dbReference type="ChEBI" id="CHEBI:29999"/>
        <dbReference type="ChEBI" id="CHEBI:30616"/>
        <dbReference type="ChEBI" id="CHEBI:83421"/>
        <dbReference type="ChEBI" id="CHEBI:456216"/>
        <dbReference type="EC" id="2.7.11.1"/>
    </reaction>
</comment>
<feature type="compositionally biased region" description="Basic and acidic residues" evidence="18">
    <location>
        <begin position="227"/>
        <end position="238"/>
    </location>
</feature>
<evidence type="ECO:0000259" key="19">
    <source>
        <dbReference type="PROSITE" id="PS50011"/>
    </source>
</evidence>
<evidence type="ECO:0000256" key="18">
    <source>
        <dbReference type="SAM" id="MobiDB-lite"/>
    </source>
</evidence>
<keyword evidence="8" id="KW-0479">Metal-binding</keyword>
<proteinExistence type="inferred from homology"/>
<dbReference type="EMBL" id="CAWYQH010000119">
    <property type="protein sequence ID" value="CAK8691726.1"/>
    <property type="molecule type" value="Genomic_DNA"/>
</dbReference>
<dbReference type="Pfam" id="PF00069">
    <property type="entry name" value="Pkinase"/>
    <property type="match status" value="1"/>
</dbReference>
<dbReference type="PANTHER" id="PTHR24346">
    <property type="entry name" value="MAP/MICROTUBULE AFFINITY-REGULATING KINASE"/>
    <property type="match status" value="1"/>
</dbReference>
<evidence type="ECO:0000256" key="6">
    <source>
        <dbReference type="ARBA" id="ARBA00022553"/>
    </source>
</evidence>
<evidence type="ECO:0000313" key="21">
    <source>
        <dbReference type="Proteomes" id="UP001642483"/>
    </source>
</evidence>
<comment type="cofactor">
    <cofactor evidence="1">
        <name>Mg(2+)</name>
        <dbReference type="ChEBI" id="CHEBI:18420"/>
    </cofactor>
</comment>
<dbReference type="InterPro" id="IPR000719">
    <property type="entry name" value="Prot_kinase_dom"/>
</dbReference>
<evidence type="ECO:0000256" key="12">
    <source>
        <dbReference type="ARBA" id="ARBA00022840"/>
    </source>
</evidence>
<dbReference type="EC" id="2.7.11.1" evidence="3"/>
<dbReference type="PANTHER" id="PTHR24346:SF102">
    <property type="entry name" value="TESTIS-SPECIFIC SERINE_THREONINE-PROTEIN KINASE 1"/>
    <property type="match status" value="1"/>
</dbReference>
<comment type="catalytic activity">
    <reaction evidence="16">
        <text>L-threonyl-[protein] + ATP = O-phospho-L-threonyl-[protein] + ADP + H(+)</text>
        <dbReference type="Rhea" id="RHEA:46608"/>
        <dbReference type="Rhea" id="RHEA-COMP:11060"/>
        <dbReference type="Rhea" id="RHEA-COMP:11605"/>
        <dbReference type="ChEBI" id="CHEBI:15378"/>
        <dbReference type="ChEBI" id="CHEBI:30013"/>
        <dbReference type="ChEBI" id="CHEBI:30616"/>
        <dbReference type="ChEBI" id="CHEBI:61977"/>
        <dbReference type="ChEBI" id="CHEBI:456216"/>
        <dbReference type="EC" id="2.7.11.1"/>
    </reaction>
</comment>
<comment type="similarity">
    <text evidence="2">Belongs to the protein kinase superfamily. CAMK Ser/Thr protein kinase family.</text>
</comment>
<evidence type="ECO:0000256" key="3">
    <source>
        <dbReference type="ARBA" id="ARBA00012513"/>
    </source>
</evidence>
<dbReference type="InterPro" id="IPR011009">
    <property type="entry name" value="Kinase-like_dom_sf"/>
</dbReference>
<feature type="compositionally biased region" description="Basic residues" evidence="18">
    <location>
        <begin position="276"/>
        <end position="290"/>
    </location>
</feature>
<evidence type="ECO:0000256" key="15">
    <source>
        <dbReference type="ARBA" id="ARBA00022871"/>
    </source>
</evidence>
<evidence type="ECO:0000256" key="11">
    <source>
        <dbReference type="ARBA" id="ARBA00022782"/>
    </source>
</evidence>
<evidence type="ECO:0000256" key="1">
    <source>
        <dbReference type="ARBA" id="ARBA00001946"/>
    </source>
</evidence>
<feature type="region of interest" description="Disordered" evidence="18">
    <location>
        <begin position="215"/>
        <end position="290"/>
    </location>
</feature>
<keyword evidence="15" id="KW-0744">Spermatogenesis</keyword>
<keyword evidence="10" id="KW-0418">Kinase</keyword>
<dbReference type="PROSITE" id="PS50011">
    <property type="entry name" value="PROTEIN_KINASE_DOM"/>
    <property type="match status" value="1"/>
</dbReference>
<dbReference type="SMART" id="SM00220">
    <property type="entry name" value="S_TKc"/>
    <property type="match status" value="1"/>
</dbReference>
<name>A0ABP0GLI9_CLALP</name>
<keyword evidence="12" id="KW-0067">ATP-binding</keyword>
<evidence type="ECO:0000256" key="9">
    <source>
        <dbReference type="ARBA" id="ARBA00022741"/>
    </source>
</evidence>
<dbReference type="SUPFAM" id="SSF56112">
    <property type="entry name" value="Protein kinase-like (PK-like)"/>
    <property type="match status" value="1"/>
</dbReference>
<evidence type="ECO:0000256" key="5">
    <source>
        <dbReference type="ARBA" id="ARBA00022527"/>
    </source>
</evidence>
<evidence type="ECO:0000256" key="7">
    <source>
        <dbReference type="ARBA" id="ARBA00022679"/>
    </source>
</evidence>
<dbReference type="Proteomes" id="UP001642483">
    <property type="component" value="Unassembled WGS sequence"/>
</dbReference>
<comment type="caution">
    <text evidence="20">The sequence shown here is derived from an EMBL/GenBank/DDBJ whole genome shotgun (WGS) entry which is preliminary data.</text>
</comment>
<feature type="compositionally biased region" description="Basic and acidic residues" evidence="18">
    <location>
        <begin position="246"/>
        <end position="267"/>
    </location>
</feature>
<evidence type="ECO:0000256" key="14">
    <source>
        <dbReference type="ARBA" id="ARBA00022843"/>
    </source>
</evidence>
<keyword evidence="13" id="KW-0460">Magnesium</keyword>
<keyword evidence="11" id="KW-0221">Differentiation</keyword>
<evidence type="ECO:0000256" key="2">
    <source>
        <dbReference type="ARBA" id="ARBA00006692"/>
    </source>
</evidence>
<keyword evidence="21" id="KW-1185">Reference proteome</keyword>
<dbReference type="Gene3D" id="1.10.510.10">
    <property type="entry name" value="Transferase(Phosphotransferase) domain 1"/>
    <property type="match status" value="1"/>
</dbReference>